<dbReference type="AlphaFoldDB" id="Q98R77"/>
<sequence>MLDISKVEITQENKDNFKSKGISASIELLEKNDGSNFDDDQGSLKVNLKLEKGKSVSQKIIKVYGFKTKLDAVSKNDLTLNVIDKEQILVSQIIDENKKIIDNKFSLSSKLLDLDKYTKNFELVTINENQQNVQLKLKLVLKDNPNIYKEFLYSFEDFGSEKLLEKEIEKIQTLNLNKSEVLIKSKFASEISKDDLLDISKVEISQENKDNFKSKGISASIELLEKNDGSNFDDDQGSLKVNLKFEKGKSIRQKTIQIFGFKTKLDVASQNDLTLNVNDKEQILASQIIDENGKIIDSKISLHSSIINLKNYKSVFQKLWVNDVEKQSKIKVTLTHNLNENIKKDFTYVIGDFKEFSIDEDIVISQTFKKVISVTHLEGLLSEIQEKENKIKKLQEYLDVTIPKNLDLKFEDFRGRGDYERDKKARLRYKLSKANIHNGSDENPDSKNGEKSSKLKEIEVTNFITSREHLNLEFQKIQSIKIADGSDLKNKSNKEIPDRSKIENNQISLLTKDNSEFLIPEGYELSLIAGVNKDKSSESGELKVYLQLKNKFSRTQKGKTFTLTGLKSVPSDKKEDQKA</sequence>
<evidence type="ECO:0000313" key="3">
    <source>
        <dbReference type="EMBL" id="CAC13306.1"/>
    </source>
</evidence>
<dbReference type="Proteomes" id="UP000000528">
    <property type="component" value="Chromosome"/>
</dbReference>
<dbReference type="InterPro" id="IPR007326">
    <property type="entry name" value="Lipoprotein-assoc_dom"/>
</dbReference>
<gene>
    <name evidence="3" type="ordered locus">MYPU_1330</name>
</gene>
<feature type="compositionally biased region" description="Basic and acidic residues" evidence="1">
    <location>
        <begin position="444"/>
        <end position="453"/>
    </location>
</feature>
<evidence type="ECO:0000313" key="4">
    <source>
        <dbReference type="Proteomes" id="UP000000528"/>
    </source>
</evidence>
<evidence type="ECO:0000259" key="2">
    <source>
        <dbReference type="Pfam" id="PF04200"/>
    </source>
</evidence>
<dbReference type="PIR" id="E90528">
    <property type="entry name" value="E90528"/>
</dbReference>
<feature type="domain" description="Lipoprotein-associated type-17" evidence="2">
    <location>
        <begin position="473"/>
        <end position="568"/>
    </location>
</feature>
<dbReference type="EMBL" id="AL445563">
    <property type="protein sequence ID" value="CAC13306.1"/>
    <property type="molecule type" value="Genomic_DNA"/>
</dbReference>
<organism evidence="4">
    <name type="scientific">Mycoplasmopsis pulmonis (strain UAB CTIP)</name>
    <name type="common">Mycoplasma pulmonis</name>
    <dbReference type="NCBI Taxonomy" id="272635"/>
    <lineage>
        <taxon>Bacteria</taxon>
        <taxon>Bacillati</taxon>
        <taxon>Mycoplasmatota</taxon>
        <taxon>Mycoplasmoidales</taxon>
        <taxon>Metamycoplasmataceae</taxon>
        <taxon>Mycoplasmopsis</taxon>
    </lineage>
</organism>
<evidence type="ECO:0000256" key="1">
    <source>
        <dbReference type="SAM" id="MobiDB-lite"/>
    </source>
</evidence>
<feature type="domain" description="Lipoprotein-associated type-17" evidence="2">
    <location>
        <begin position="8"/>
        <end position="68"/>
    </location>
</feature>
<feature type="region of interest" description="Disordered" evidence="1">
    <location>
        <begin position="433"/>
        <end position="453"/>
    </location>
</feature>
<dbReference type="eggNOG" id="ENOG502ZCWI">
    <property type="taxonomic scope" value="Bacteria"/>
</dbReference>
<reference evidence="3 4" key="1">
    <citation type="journal article" date="2001" name="Nucleic Acids Res.">
        <title>The complete genome sequence of the murine respiratory pathogen Mycoplasma pulmonis.</title>
        <authorList>
            <person name="Chambaud I."/>
            <person name="Heilig R."/>
            <person name="Ferris S."/>
            <person name="Barbe V."/>
            <person name="Samson D."/>
            <person name="Galisson F."/>
            <person name="Moszer I."/>
            <person name="Dybvig K."/>
            <person name="Wroblewski H."/>
            <person name="Viari A."/>
            <person name="Rocha E.P.C."/>
            <person name="Blanchard A."/>
        </authorList>
    </citation>
    <scope>NUCLEOTIDE SEQUENCE [LARGE SCALE GENOMIC DNA]</scope>
    <source>
        <strain evidence="3 4">UAB CTIP</strain>
    </source>
</reference>
<dbReference type="KEGG" id="mpu:MYPU_1330"/>
<accession>Q98R77</accession>
<feature type="domain" description="Lipoprotein-associated type-17" evidence="2">
    <location>
        <begin position="271"/>
        <end position="354"/>
    </location>
</feature>
<dbReference type="BioCyc" id="MPUL272635:G1GT6-132-MONOMER"/>
<feature type="domain" description="Lipoprotein-associated type-17" evidence="2">
    <location>
        <begin position="167"/>
        <end position="263"/>
    </location>
</feature>
<keyword evidence="4" id="KW-1185">Reference proteome</keyword>
<protein>
    <recommendedName>
        <fullName evidence="2">Lipoprotein-associated type-17 domain-containing protein</fullName>
    </recommendedName>
</protein>
<name>Q98R77_MYCPU</name>
<dbReference type="HOGENOM" id="CLU_470758_0_0_14"/>
<dbReference type="Pfam" id="PF04200">
    <property type="entry name" value="Lipoprotein_17"/>
    <property type="match status" value="4"/>
</dbReference>
<proteinExistence type="predicted"/>